<evidence type="ECO:0000256" key="1">
    <source>
        <dbReference type="ARBA" id="ARBA00004603"/>
    </source>
</evidence>
<dbReference type="GO" id="GO:0005770">
    <property type="term" value="C:late endosome"/>
    <property type="evidence" value="ECO:0007669"/>
    <property type="project" value="UniProtKB-SubCell"/>
</dbReference>
<gene>
    <name evidence="6" type="ORF">MCOR_10453</name>
</gene>
<reference evidence="6 7" key="1">
    <citation type="submission" date="2020-06" db="EMBL/GenBank/DDBJ databases">
        <authorList>
            <person name="Li R."/>
            <person name="Bekaert M."/>
        </authorList>
    </citation>
    <scope>NUCLEOTIDE SEQUENCE [LARGE SCALE GENOMIC DNA]</scope>
    <source>
        <strain evidence="7">wild</strain>
    </source>
</reference>
<sequence length="356" mass="41158">MSAPMNFISSKSAGLIERDTNGDVLWTWSYPNVSEEERNFFLQKSQLTMTTDGIIPFIYSQWRRNWYYIKTYQVTEEDHLSRVTHFSLVLVTKDFNPEKYEVLCKILCMKYRKTGNPASMLELYLHVLTRGSCATDENGRFSVRDFDIKRAFINSKIKDIVTTFGLETILIYTALLLKKRIAVYYPQNQLEDLLQFIRSLPAFVWHRQNWDIAYPYVELDSAELEDLSQKNSFVAGFTDASIEGRTDLYDIFVNPSTSQITTATHAKESFAMGKLHKDTAMFMVQCAEKEDVTDEQLIKEIASKTRELINNLKSLSVTGEDNKQYITIEVLRERKMTPATENFLFSLAACEGLVQM</sequence>
<dbReference type="EMBL" id="CACVKT020001843">
    <property type="protein sequence ID" value="CAC5372322.1"/>
    <property type="molecule type" value="Genomic_DNA"/>
</dbReference>
<dbReference type="InterPro" id="IPR037516">
    <property type="entry name" value="Tripartite_DENN"/>
</dbReference>
<keyword evidence="7" id="KW-1185">Reference proteome</keyword>
<dbReference type="GO" id="GO:0031267">
    <property type="term" value="F:small GTPase binding"/>
    <property type="evidence" value="ECO:0007669"/>
    <property type="project" value="TreeGrafter"/>
</dbReference>
<evidence type="ECO:0000256" key="3">
    <source>
        <dbReference type="ARBA" id="ARBA00022658"/>
    </source>
</evidence>
<comment type="similarity">
    <text evidence="2">Belongs to the DENND10 family.</text>
</comment>
<organism evidence="6 7">
    <name type="scientific">Mytilus coruscus</name>
    <name type="common">Sea mussel</name>
    <dbReference type="NCBI Taxonomy" id="42192"/>
    <lineage>
        <taxon>Eukaryota</taxon>
        <taxon>Metazoa</taxon>
        <taxon>Spiralia</taxon>
        <taxon>Lophotrochozoa</taxon>
        <taxon>Mollusca</taxon>
        <taxon>Bivalvia</taxon>
        <taxon>Autobranchia</taxon>
        <taxon>Pteriomorphia</taxon>
        <taxon>Mytilida</taxon>
        <taxon>Mytiloidea</taxon>
        <taxon>Mytilidae</taxon>
        <taxon>Mytilinae</taxon>
        <taxon>Mytilus</taxon>
    </lineage>
</organism>
<evidence type="ECO:0000313" key="7">
    <source>
        <dbReference type="Proteomes" id="UP000507470"/>
    </source>
</evidence>
<dbReference type="PANTHER" id="PTHR28544:SF1">
    <property type="entry name" value="DENN DOMAIN-CONTAINING PROTEIN 10-RELATED"/>
    <property type="match status" value="1"/>
</dbReference>
<dbReference type="GO" id="GO:2000641">
    <property type="term" value="P:regulation of early endosome to late endosome transport"/>
    <property type="evidence" value="ECO:0007669"/>
    <property type="project" value="TreeGrafter"/>
</dbReference>
<dbReference type="Pfam" id="PF08616">
    <property type="entry name" value="SPA"/>
    <property type="match status" value="1"/>
</dbReference>
<proteinExistence type="inferred from homology"/>
<keyword evidence="3" id="KW-0344">Guanine-nucleotide releasing factor</keyword>
<dbReference type="OrthoDB" id="66409at2759"/>
<evidence type="ECO:0000313" key="6">
    <source>
        <dbReference type="EMBL" id="CAC5372322.1"/>
    </source>
</evidence>
<evidence type="ECO:0000256" key="2">
    <source>
        <dbReference type="ARBA" id="ARBA00008641"/>
    </source>
</evidence>
<evidence type="ECO:0000256" key="4">
    <source>
        <dbReference type="ARBA" id="ARBA00022753"/>
    </source>
</evidence>
<dbReference type="PANTHER" id="PTHR28544">
    <property type="entry name" value="PROTEIN FAM45A-RELATED"/>
    <property type="match status" value="1"/>
</dbReference>
<dbReference type="InterPro" id="IPR042431">
    <property type="entry name" value="FAM45"/>
</dbReference>
<dbReference type="PROSITE" id="PS50211">
    <property type="entry name" value="DENN"/>
    <property type="match status" value="1"/>
</dbReference>
<accession>A0A6J8AUB8</accession>
<protein>
    <recommendedName>
        <fullName evidence="5">UDENN domain-containing protein</fullName>
    </recommendedName>
</protein>
<name>A0A6J8AUB8_MYTCO</name>
<dbReference type="Proteomes" id="UP000507470">
    <property type="component" value="Unassembled WGS sequence"/>
</dbReference>
<dbReference type="GO" id="GO:0005085">
    <property type="term" value="F:guanyl-nucleotide exchange factor activity"/>
    <property type="evidence" value="ECO:0007669"/>
    <property type="project" value="UniProtKB-KW"/>
</dbReference>
<dbReference type="GO" id="GO:0015031">
    <property type="term" value="P:protein transport"/>
    <property type="evidence" value="ECO:0007669"/>
    <property type="project" value="TreeGrafter"/>
</dbReference>
<dbReference type="AlphaFoldDB" id="A0A6J8AUB8"/>
<feature type="domain" description="UDENN" evidence="5">
    <location>
        <begin position="1"/>
        <end position="356"/>
    </location>
</feature>
<comment type="subcellular location">
    <subcellularLocation>
        <location evidence="1">Late endosome</location>
    </subcellularLocation>
</comment>
<keyword evidence="4" id="KW-0967">Endosome</keyword>
<evidence type="ECO:0000259" key="5">
    <source>
        <dbReference type="PROSITE" id="PS50211"/>
    </source>
</evidence>